<evidence type="ECO:0000259" key="10">
    <source>
        <dbReference type="PROSITE" id="PS50885"/>
    </source>
</evidence>
<keyword evidence="7" id="KW-0812">Transmembrane</keyword>
<evidence type="ECO:0000256" key="2">
    <source>
        <dbReference type="ARBA" id="ARBA00022519"/>
    </source>
</evidence>
<name>A0A191ZFP1_9GAMM</name>
<dbReference type="EMBL" id="CP016027">
    <property type="protein sequence ID" value="ANJ66675.1"/>
    <property type="molecule type" value="Genomic_DNA"/>
</dbReference>
<dbReference type="PROSITE" id="PS50885">
    <property type="entry name" value="HAMP"/>
    <property type="match status" value="1"/>
</dbReference>
<accession>A0A191ZFP1</accession>
<keyword evidence="6" id="KW-0175">Coiled coil</keyword>
<dbReference type="PRINTS" id="PR00260">
    <property type="entry name" value="CHEMTRNSDUCR"/>
</dbReference>
<evidence type="ECO:0000313" key="12">
    <source>
        <dbReference type="Proteomes" id="UP000078596"/>
    </source>
</evidence>
<dbReference type="InterPro" id="IPR004090">
    <property type="entry name" value="Chemotax_Me-accpt_rcpt"/>
</dbReference>
<keyword evidence="3 5" id="KW-0807">Transducer</keyword>
<keyword evidence="2" id="KW-0997">Cell inner membrane</keyword>
<dbReference type="SUPFAM" id="SSF58104">
    <property type="entry name" value="Methyl-accepting chemotaxis protein (MCP) signaling domain"/>
    <property type="match status" value="1"/>
</dbReference>
<dbReference type="Pfam" id="PF00015">
    <property type="entry name" value="MCPsignal"/>
    <property type="match status" value="1"/>
</dbReference>
<evidence type="ECO:0000256" key="6">
    <source>
        <dbReference type="SAM" id="Coils"/>
    </source>
</evidence>
<dbReference type="PANTHER" id="PTHR32089">
    <property type="entry name" value="METHYL-ACCEPTING CHEMOTAXIS PROTEIN MCPB"/>
    <property type="match status" value="1"/>
</dbReference>
<keyword evidence="7" id="KW-1133">Transmembrane helix</keyword>
<comment type="similarity">
    <text evidence="4">Belongs to the methyl-accepting chemotaxis (MCP) protein family.</text>
</comment>
<dbReference type="GO" id="GO:0005886">
    <property type="term" value="C:plasma membrane"/>
    <property type="evidence" value="ECO:0007669"/>
    <property type="project" value="UniProtKB-SubCell"/>
</dbReference>
<dbReference type="AlphaFoldDB" id="A0A191ZFP1"/>
<dbReference type="PROSITE" id="PS50111">
    <property type="entry name" value="CHEMOTAXIS_TRANSDUC_2"/>
    <property type="match status" value="1"/>
</dbReference>
<evidence type="ECO:0000256" key="5">
    <source>
        <dbReference type="PROSITE-ProRule" id="PRU00284"/>
    </source>
</evidence>
<comment type="subcellular location">
    <subcellularLocation>
        <location evidence="1">Cell inner membrane</location>
        <topology evidence="1">Multi-pass membrane protein</topology>
    </subcellularLocation>
</comment>
<dbReference type="GO" id="GO:0004888">
    <property type="term" value="F:transmembrane signaling receptor activity"/>
    <property type="evidence" value="ECO:0007669"/>
    <property type="project" value="InterPro"/>
</dbReference>
<dbReference type="GO" id="GO:0007165">
    <property type="term" value="P:signal transduction"/>
    <property type="evidence" value="ECO:0007669"/>
    <property type="project" value="UniProtKB-KW"/>
</dbReference>
<proteinExistence type="inferred from homology"/>
<dbReference type="GO" id="GO:0006935">
    <property type="term" value="P:chemotaxis"/>
    <property type="evidence" value="ECO:0007669"/>
    <property type="project" value="InterPro"/>
</dbReference>
<feature type="transmembrane region" description="Helical" evidence="7">
    <location>
        <begin position="196"/>
        <end position="217"/>
    </location>
</feature>
<dbReference type="STRING" id="1860122.A9404_04130"/>
<evidence type="ECO:0000313" key="11">
    <source>
        <dbReference type="EMBL" id="ANJ66675.1"/>
    </source>
</evidence>
<dbReference type="OrthoDB" id="9781845at2"/>
<feature type="domain" description="T-SNARE coiled-coil homology" evidence="9">
    <location>
        <begin position="462"/>
        <end position="524"/>
    </location>
</feature>
<evidence type="ECO:0000256" key="4">
    <source>
        <dbReference type="ARBA" id="ARBA00029447"/>
    </source>
</evidence>
<evidence type="ECO:0000256" key="1">
    <source>
        <dbReference type="ARBA" id="ARBA00004429"/>
    </source>
</evidence>
<dbReference type="Gene3D" id="1.10.287.950">
    <property type="entry name" value="Methyl-accepting chemotaxis protein"/>
    <property type="match status" value="1"/>
</dbReference>
<dbReference type="InterPro" id="IPR003660">
    <property type="entry name" value="HAMP_dom"/>
</dbReference>
<keyword evidence="12" id="KW-1185">Reference proteome</keyword>
<gene>
    <name evidence="11" type="ORF">A9404_04130</name>
</gene>
<dbReference type="RefSeq" id="WP_066098942.1">
    <property type="nucleotide sequence ID" value="NZ_CP016027.1"/>
</dbReference>
<evidence type="ECO:0000256" key="7">
    <source>
        <dbReference type="SAM" id="Phobius"/>
    </source>
</evidence>
<reference evidence="11 12" key="1">
    <citation type="submission" date="2016-06" db="EMBL/GenBank/DDBJ databases">
        <title>Insight into the functional genes involving in sulfur oxidation in Pearl River water.</title>
        <authorList>
            <person name="Luo J."/>
            <person name="Tan X."/>
            <person name="Lin W."/>
        </authorList>
    </citation>
    <scope>NUCLEOTIDE SEQUENCE [LARGE SCALE GENOMIC DNA]</scope>
    <source>
        <strain evidence="11 12">LS2</strain>
    </source>
</reference>
<dbReference type="PROSITE" id="PS50192">
    <property type="entry name" value="T_SNARE"/>
    <property type="match status" value="1"/>
</dbReference>
<dbReference type="SMART" id="SM00304">
    <property type="entry name" value="HAMP"/>
    <property type="match status" value="2"/>
</dbReference>
<feature type="transmembrane region" description="Helical" evidence="7">
    <location>
        <begin position="7"/>
        <end position="27"/>
    </location>
</feature>
<dbReference type="InterPro" id="IPR004089">
    <property type="entry name" value="MCPsignal_dom"/>
</dbReference>
<organism evidence="11 12">
    <name type="scientific">Halothiobacillus diazotrophicus</name>
    <dbReference type="NCBI Taxonomy" id="1860122"/>
    <lineage>
        <taxon>Bacteria</taxon>
        <taxon>Pseudomonadati</taxon>
        <taxon>Pseudomonadota</taxon>
        <taxon>Gammaproteobacteria</taxon>
        <taxon>Chromatiales</taxon>
        <taxon>Halothiobacillaceae</taxon>
        <taxon>Halothiobacillus</taxon>
    </lineage>
</organism>
<dbReference type="InterPro" id="IPR000727">
    <property type="entry name" value="T_SNARE_dom"/>
</dbReference>
<keyword evidence="7" id="KW-0472">Membrane</keyword>
<dbReference type="PANTHER" id="PTHR32089:SF120">
    <property type="entry name" value="METHYL-ACCEPTING CHEMOTAXIS PROTEIN TLPQ"/>
    <property type="match status" value="1"/>
</dbReference>
<feature type="domain" description="HAMP" evidence="10">
    <location>
        <begin position="218"/>
        <end position="270"/>
    </location>
</feature>
<keyword evidence="2" id="KW-1003">Cell membrane</keyword>
<dbReference type="FunFam" id="1.10.287.950:FF:000001">
    <property type="entry name" value="Methyl-accepting chemotaxis sensory transducer"/>
    <property type="match status" value="1"/>
</dbReference>
<evidence type="ECO:0008006" key="13">
    <source>
        <dbReference type="Google" id="ProtNLM"/>
    </source>
</evidence>
<protein>
    <recommendedName>
        <fullName evidence="13">Chemotaxis protein</fullName>
    </recommendedName>
</protein>
<evidence type="ECO:0000256" key="3">
    <source>
        <dbReference type="ARBA" id="ARBA00023224"/>
    </source>
</evidence>
<dbReference type="Pfam" id="PF00672">
    <property type="entry name" value="HAMP"/>
    <property type="match status" value="1"/>
</dbReference>
<evidence type="ECO:0000259" key="8">
    <source>
        <dbReference type="PROSITE" id="PS50111"/>
    </source>
</evidence>
<evidence type="ECO:0000259" key="9">
    <source>
        <dbReference type="PROSITE" id="PS50192"/>
    </source>
</evidence>
<dbReference type="SMART" id="SM00283">
    <property type="entry name" value="MA"/>
    <property type="match status" value="1"/>
</dbReference>
<feature type="coiled-coil region" evidence="6">
    <location>
        <begin position="89"/>
        <end position="119"/>
    </location>
</feature>
<feature type="domain" description="Methyl-accepting transducer" evidence="8">
    <location>
        <begin position="275"/>
        <end position="511"/>
    </location>
</feature>
<dbReference type="CDD" id="cd11386">
    <property type="entry name" value="MCP_signal"/>
    <property type="match status" value="1"/>
</dbReference>
<dbReference type="KEGG" id="haz:A9404_04130"/>
<sequence length="547" mass="59156">MTIKLKLMLLAVVAIVMMLGIGAFGMYNEHAAQVRAEKNDVMRVTPALLTGNSVRLVNRIIIQSMLALQHDPKSAAAHTHLTHPVSYHVEVMNADLAKLEAINKELAEIQHRTKESNDERMALLNAEKALIETGIVPLIEQLKNGDYDHANDTLAENVVAKMPEFSQTATSYQNRLANNLRNETKRTHDEVERDKIIYIGVMILAIIMMAGIGGWVIREIGKGLRAADQMAIAFTKGELDRPITINTKDEIADILVHMNNAREALRQTLKSIGGASTQLAAAAEETSAVSLQTDTGVRQQQQEIEMVATAMNEMSATVQDIARNAADASGAATAANNAAGTGQTVVTRSVATINQLARNVDDVAAAITKLEGESREIGKVLDVIRAIAEQTNLLALNAAIEAARAGEHGRGFAVVAEEVRSLASRTQGSTEEIRQMIERLQTGSVAAVTAMEQGKTQVGVSIEAMHETEQSLQMITDSVQTINDLNFQIASAAEEQSAVTEEMNRNVQKISSISEQSAQGASQTRIASEELARLAESLQSKIGQFRL</sequence>
<dbReference type="Proteomes" id="UP000078596">
    <property type="component" value="Chromosome"/>
</dbReference>